<dbReference type="RefSeq" id="WP_030251245.1">
    <property type="nucleotide sequence ID" value="NZ_JBHEZZ010000001.1"/>
</dbReference>
<protein>
    <submittedName>
        <fullName evidence="2">Uncharacterized protein</fullName>
    </submittedName>
</protein>
<feature type="region of interest" description="Disordered" evidence="1">
    <location>
        <begin position="1"/>
        <end position="62"/>
    </location>
</feature>
<dbReference type="EMBL" id="JBHEZZ010000001">
    <property type="protein sequence ID" value="MFC1400242.1"/>
    <property type="molecule type" value="Genomic_DNA"/>
</dbReference>
<sequence>MSDALTDITENRLDAAPGDTHDRFDTAGKHRGSVADDDVEGRREPAGHGRHRRVLHNGTVAD</sequence>
<proteinExistence type="predicted"/>
<evidence type="ECO:0000313" key="3">
    <source>
        <dbReference type="Proteomes" id="UP001592528"/>
    </source>
</evidence>
<dbReference type="Proteomes" id="UP001592528">
    <property type="component" value="Unassembled WGS sequence"/>
</dbReference>
<keyword evidence="3" id="KW-1185">Reference proteome</keyword>
<name>A0ABV6UFJ7_9ACTN</name>
<comment type="caution">
    <text evidence="2">The sequence shown here is derived from an EMBL/GenBank/DDBJ whole genome shotgun (WGS) entry which is preliminary data.</text>
</comment>
<evidence type="ECO:0000256" key="1">
    <source>
        <dbReference type="SAM" id="MobiDB-lite"/>
    </source>
</evidence>
<feature type="compositionally biased region" description="Basic and acidic residues" evidence="1">
    <location>
        <begin position="9"/>
        <end position="28"/>
    </location>
</feature>
<reference evidence="2 3" key="1">
    <citation type="submission" date="2024-09" db="EMBL/GenBank/DDBJ databases">
        <authorList>
            <person name="Lee S.D."/>
        </authorList>
    </citation>
    <scope>NUCLEOTIDE SEQUENCE [LARGE SCALE GENOMIC DNA]</scope>
    <source>
        <strain evidence="2 3">N1-5</strain>
    </source>
</reference>
<evidence type="ECO:0000313" key="2">
    <source>
        <dbReference type="EMBL" id="MFC1400242.1"/>
    </source>
</evidence>
<accession>A0ABV6UFJ7</accession>
<gene>
    <name evidence="2" type="ORF">ACEZDJ_02950</name>
</gene>
<organism evidence="2 3">
    <name type="scientific">Streptacidiphilus cavernicola</name>
    <dbReference type="NCBI Taxonomy" id="3342716"/>
    <lineage>
        <taxon>Bacteria</taxon>
        <taxon>Bacillati</taxon>
        <taxon>Actinomycetota</taxon>
        <taxon>Actinomycetes</taxon>
        <taxon>Kitasatosporales</taxon>
        <taxon>Streptomycetaceae</taxon>
        <taxon>Streptacidiphilus</taxon>
    </lineage>
</organism>